<dbReference type="EMBL" id="WKFB01000027">
    <property type="protein sequence ID" value="KAF6738462.1"/>
    <property type="molecule type" value="Genomic_DNA"/>
</dbReference>
<dbReference type="AlphaFoldDB" id="A0A834L1T0"/>
<name>A0A834L1T0_ORYME</name>
<protein>
    <submittedName>
        <fullName evidence="1">Uncharacterized protein</fullName>
    </submittedName>
</protein>
<proteinExistence type="predicted"/>
<accession>A0A834L1T0</accession>
<comment type="caution">
    <text evidence="1">The sequence shown here is derived from an EMBL/GenBank/DDBJ whole genome shotgun (WGS) entry which is preliminary data.</text>
</comment>
<reference evidence="1" key="1">
    <citation type="journal article" name="BMC Genomics">
        <title>Long-read sequencing and de novo genome assembly of marine medaka (Oryzias melastigma).</title>
        <authorList>
            <person name="Liang P."/>
            <person name="Saqib H.S.A."/>
            <person name="Ni X."/>
            <person name="Shen Y."/>
        </authorList>
    </citation>
    <scope>NUCLEOTIDE SEQUENCE</scope>
    <source>
        <strain evidence="1">Bigg-433</strain>
    </source>
</reference>
<sequence length="86" mass="9471">MSDFGGFIIFVSIKFCFIPPTPHPPLLTANFNWSLILSANESQASTSHLRGPIRTGRYGPGSVWSLSSADCRTDRRGPDRSRTRCG</sequence>
<evidence type="ECO:0000313" key="1">
    <source>
        <dbReference type="EMBL" id="KAF6738462.1"/>
    </source>
</evidence>
<evidence type="ECO:0000313" key="2">
    <source>
        <dbReference type="Proteomes" id="UP000646548"/>
    </source>
</evidence>
<organism evidence="1 2">
    <name type="scientific">Oryzias melastigma</name>
    <name type="common">Marine medaka</name>
    <dbReference type="NCBI Taxonomy" id="30732"/>
    <lineage>
        <taxon>Eukaryota</taxon>
        <taxon>Metazoa</taxon>
        <taxon>Chordata</taxon>
        <taxon>Craniata</taxon>
        <taxon>Vertebrata</taxon>
        <taxon>Euteleostomi</taxon>
        <taxon>Actinopterygii</taxon>
        <taxon>Neopterygii</taxon>
        <taxon>Teleostei</taxon>
        <taxon>Neoteleostei</taxon>
        <taxon>Acanthomorphata</taxon>
        <taxon>Ovalentaria</taxon>
        <taxon>Atherinomorphae</taxon>
        <taxon>Beloniformes</taxon>
        <taxon>Adrianichthyidae</taxon>
        <taxon>Oryziinae</taxon>
        <taxon>Oryzias</taxon>
    </lineage>
</organism>
<dbReference type="Proteomes" id="UP000646548">
    <property type="component" value="Unassembled WGS sequence"/>
</dbReference>
<gene>
    <name evidence="1" type="ORF">FQA47_015486</name>
</gene>